<organism evidence="13 14">
    <name type="scientific">Fictibacillus macauensis ZFHKF-1</name>
    <dbReference type="NCBI Taxonomy" id="1196324"/>
    <lineage>
        <taxon>Bacteria</taxon>
        <taxon>Bacillati</taxon>
        <taxon>Bacillota</taxon>
        <taxon>Bacilli</taxon>
        <taxon>Bacillales</taxon>
        <taxon>Fictibacillaceae</taxon>
        <taxon>Fictibacillus</taxon>
    </lineage>
</organism>
<comment type="caution">
    <text evidence="13">The sequence shown here is derived from an EMBL/GenBank/DDBJ whole genome shotgun (WGS) entry which is preliminary data.</text>
</comment>
<feature type="transmembrane region" description="Helical" evidence="12">
    <location>
        <begin position="35"/>
        <end position="53"/>
    </location>
</feature>
<dbReference type="eggNOG" id="COG1495">
    <property type="taxonomic scope" value="Bacteria"/>
</dbReference>
<dbReference type="GO" id="GO:0006457">
    <property type="term" value="P:protein folding"/>
    <property type="evidence" value="ECO:0007669"/>
    <property type="project" value="InterPro"/>
</dbReference>
<evidence type="ECO:0000256" key="7">
    <source>
        <dbReference type="ARBA" id="ARBA00023002"/>
    </source>
</evidence>
<keyword evidence="10" id="KW-0143">Chaperone</keyword>
<evidence type="ECO:0000313" key="14">
    <source>
        <dbReference type="Proteomes" id="UP000004080"/>
    </source>
</evidence>
<dbReference type="Proteomes" id="UP000004080">
    <property type="component" value="Unassembled WGS sequence"/>
</dbReference>
<keyword evidence="9" id="KW-1015">Disulfide bond</keyword>
<dbReference type="PANTHER" id="PTHR43469:SF1">
    <property type="entry name" value="SPBETA PROPHAGE-DERIVED DISULFIDE BOND FORMATION PROTEIN B"/>
    <property type="match status" value="1"/>
</dbReference>
<gene>
    <name evidence="13" type="ORF">A374_18424</name>
</gene>
<accession>I8IWG1</accession>
<name>I8IWG1_9BACL</name>
<dbReference type="AlphaFoldDB" id="I8IWG1"/>
<evidence type="ECO:0000256" key="10">
    <source>
        <dbReference type="ARBA" id="ARBA00023186"/>
    </source>
</evidence>
<keyword evidence="8 12" id="KW-0472">Membrane</keyword>
<keyword evidence="3" id="KW-0813">Transport</keyword>
<dbReference type="NCBIfam" id="NF002849">
    <property type="entry name" value="PRK03113.1"/>
    <property type="match status" value="1"/>
</dbReference>
<dbReference type="PATRIC" id="fig|1196324.3.peg.3755"/>
<comment type="similarity">
    <text evidence="2">Belongs to the DsbB family. BdbC subfamily.</text>
</comment>
<dbReference type="PANTHER" id="PTHR43469">
    <property type="entry name" value="DISULFIDE FORMATION PROTEIN-RELATED"/>
    <property type="match status" value="1"/>
</dbReference>
<evidence type="ECO:0000256" key="12">
    <source>
        <dbReference type="SAM" id="Phobius"/>
    </source>
</evidence>
<keyword evidence="14" id="KW-1185">Reference proteome</keyword>
<keyword evidence="7" id="KW-0560">Oxidoreductase</keyword>
<evidence type="ECO:0000256" key="6">
    <source>
        <dbReference type="ARBA" id="ARBA00022989"/>
    </source>
</evidence>
<dbReference type="PIRSF" id="PIRSF036659">
    <property type="entry name" value="BdbC"/>
    <property type="match status" value="1"/>
</dbReference>
<dbReference type="GO" id="GO:0015035">
    <property type="term" value="F:protein-disulfide reductase activity"/>
    <property type="evidence" value="ECO:0007669"/>
    <property type="project" value="UniProtKB-UniRule"/>
</dbReference>
<dbReference type="HAMAP" id="MF_00287">
    <property type="entry name" value="BdbC"/>
    <property type="match status" value="1"/>
</dbReference>
<keyword evidence="11" id="KW-0676">Redox-active center</keyword>
<evidence type="ECO:0000256" key="1">
    <source>
        <dbReference type="ARBA" id="ARBA00004141"/>
    </source>
</evidence>
<keyword evidence="6 12" id="KW-1133">Transmembrane helix</keyword>
<keyword evidence="4 12" id="KW-0812">Transmembrane</keyword>
<evidence type="ECO:0000256" key="11">
    <source>
        <dbReference type="ARBA" id="ARBA00023284"/>
    </source>
</evidence>
<evidence type="ECO:0000256" key="8">
    <source>
        <dbReference type="ARBA" id="ARBA00023136"/>
    </source>
</evidence>
<dbReference type="STRING" id="1196324.A374_18424"/>
<evidence type="ECO:0000313" key="13">
    <source>
        <dbReference type="EMBL" id="EIT83831.1"/>
    </source>
</evidence>
<feature type="transmembrane region" description="Helical" evidence="12">
    <location>
        <begin position="60"/>
        <end position="79"/>
    </location>
</feature>
<evidence type="ECO:0000256" key="5">
    <source>
        <dbReference type="ARBA" id="ARBA00022982"/>
    </source>
</evidence>
<keyword evidence="5" id="KW-0249">Electron transport</keyword>
<dbReference type="GO" id="GO:0005886">
    <property type="term" value="C:plasma membrane"/>
    <property type="evidence" value="ECO:0007669"/>
    <property type="project" value="UniProtKB-SubCell"/>
</dbReference>
<evidence type="ECO:0000256" key="9">
    <source>
        <dbReference type="ARBA" id="ARBA00023157"/>
    </source>
</evidence>
<dbReference type="OrthoDB" id="158402at2"/>
<sequence length="135" mass="15259">MSKSLLLAWVTACIAMISSLYMSEVLEYIPCTLCWYQRILMYPLAIILGVAFYKQDLRVTGYALPLSLLGILISGYHIALQKVPALKELEACKAGVPCSQDYLNWFGFITIPMLSFIAFVIITVCLFFMKKQVSR</sequence>
<dbReference type="EMBL" id="AKKV01000043">
    <property type="protein sequence ID" value="EIT83831.1"/>
    <property type="molecule type" value="Genomic_DNA"/>
</dbReference>
<comment type="subcellular location">
    <subcellularLocation>
        <location evidence="1">Membrane</location>
        <topology evidence="1">Multi-pass membrane protein</topology>
    </subcellularLocation>
</comment>
<dbReference type="SUPFAM" id="SSF158442">
    <property type="entry name" value="DsbB-like"/>
    <property type="match status" value="1"/>
</dbReference>
<dbReference type="Gene3D" id="1.20.1550.10">
    <property type="entry name" value="DsbB-like"/>
    <property type="match status" value="1"/>
</dbReference>
<dbReference type="InterPro" id="IPR023380">
    <property type="entry name" value="DsbB-like_sf"/>
</dbReference>
<evidence type="ECO:0000256" key="3">
    <source>
        <dbReference type="ARBA" id="ARBA00022448"/>
    </source>
</evidence>
<evidence type="ECO:0000256" key="2">
    <source>
        <dbReference type="ARBA" id="ARBA00007602"/>
    </source>
</evidence>
<protein>
    <submittedName>
        <fullName evidence="13">Thiol-disulfide oxidoreductase BdbC</fullName>
    </submittedName>
</protein>
<reference evidence="13 14" key="1">
    <citation type="journal article" date="2012" name="J. Bacteriol.">
        <title>Genome of Bacillus macauensis ZFHKF-1, a Long-Chain-Forming Bacterium.</title>
        <authorList>
            <person name="Cai L."/>
            <person name="Zhang T."/>
        </authorList>
    </citation>
    <scope>NUCLEOTIDE SEQUENCE [LARGE SCALE GENOMIC DNA]</scope>
    <source>
        <strain evidence="13 14">ZFHKF-1</strain>
    </source>
</reference>
<dbReference type="InterPro" id="IPR012187">
    <property type="entry name" value="Disulphide_bond_form_BdbC"/>
</dbReference>
<feature type="transmembrane region" description="Helical" evidence="12">
    <location>
        <begin position="105"/>
        <end position="129"/>
    </location>
</feature>
<dbReference type="Pfam" id="PF02600">
    <property type="entry name" value="DsbB"/>
    <property type="match status" value="1"/>
</dbReference>
<dbReference type="RefSeq" id="WP_007203752.1">
    <property type="nucleotide sequence ID" value="NZ_AKKV01000043.1"/>
</dbReference>
<evidence type="ECO:0000256" key="4">
    <source>
        <dbReference type="ARBA" id="ARBA00022692"/>
    </source>
</evidence>
<proteinExistence type="inferred from homology"/>
<dbReference type="InterPro" id="IPR003752">
    <property type="entry name" value="DiS_bond_form_DsbB/BdbC"/>
</dbReference>